<dbReference type="InterPro" id="IPR004843">
    <property type="entry name" value="Calcineurin-like_PHP"/>
</dbReference>
<dbReference type="GO" id="GO:0006260">
    <property type="term" value="P:DNA replication"/>
    <property type="evidence" value="ECO:0007669"/>
    <property type="project" value="UniProtKB-KW"/>
</dbReference>
<dbReference type="NCBIfam" id="TIGR00619">
    <property type="entry name" value="sbcd"/>
    <property type="match status" value="1"/>
</dbReference>
<accession>A0A938X8D9</accession>
<dbReference type="PANTHER" id="PTHR30337:SF0">
    <property type="entry name" value="NUCLEASE SBCCD SUBUNIT D"/>
    <property type="match status" value="1"/>
</dbReference>
<evidence type="ECO:0000256" key="2">
    <source>
        <dbReference type="ARBA" id="ARBA00011322"/>
    </source>
</evidence>
<evidence type="ECO:0000256" key="6">
    <source>
        <dbReference type="ARBA" id="ARBA00022839"/>
    </source>
</evidence>
<gene>
    <name evidence="7" type="primary">sbcD</name>
    <name evidence="10" type="ORF">H6A12_09235</name>
</gene>
<dbReference type="InterPro" id="IPR026843">
    <property type="entry name" value="SbcD_C"/>
</dbReference>
<keyword evidence="5 7" id="KW-0378">Hydrolase</keyword>
<dbReference type="Proteomes" id="UP000774750">
    <property type="component" value="Unassembled WGS sequence"/>
</dbReference>
<evidence type="ECO:0000256" key="4">
    <source>
        <dbReference type="ARBA" id="ARBA00022722"/>
    </source>
</evidence>
<keyword evidence="6 7" id="KW-0269">Exonuclease</keyword>
<evidence type="ECO:0000259" key="8">
    <source>
        <dbReference type="Pfam" id="PF00149"/>
    </source>
</evidence>
<feature type="domain" description="Calcineurin-like phosphoesterase" evidence="8">
    <location>
        <begin position="1"/>
        <end position="213"/>
    </location>
</feature>
<dbReference type="CDD" id="cd00840">
    <property type="entry name" value="MPP_Mre11_N"/>
    <property type="match status" value="1"/>
</dbReference>
<comment type="function">
    <text evidence="7">SbcCD cleaves DNA hairpin structures. These structures can inhibit DNA replication and are intermediates in certain DNA recombination reactions. The complex acts as a 3'-&gt;5' double strand exonuclease that can open hairpins. It also has a 5' single-strand endonuclease activity.</text>
</comment>
<evidence type="ECO:0000256" key="7">
    <source>
        <dbReference type="RuleBase" id="RU363069"/>
    </source>
</evidence>
<dbReference type="InterPro" id="IPR050535">
    <property type="entry name" value="DNA_Repair-Maintenance_Comp"/>
</dbReference>
<keyword evidence="7" id="KW-0255">Endonuclease</keyword>
<protein>
    <recommendedName>
        <fullName evidence="3 7">Nuclease SbcCD subunit D</fullName>
    </recommendedName>
</protein>
<evidence type="ECO:0000256" key="3">
    <source>
        <dbReference type="ARBA" id="ARBA00013365"/>
    </source>
</evidence>
<dbReference type="InterPro" id="IPR029052">
    <property type="entry name" value="Metallo-depent_PP-like"/>
</dbReference>
<reference evidence="10" key="2">
    <citation type="journal article" date="2021" name="Sci. Rep.">
        <title>The distribution of antibiotic resistance genes in chicken gut microbiota commensals.</title>
        <authorList>
            <person name="Juricova H."/>
            <person name="Matiasovicova J."/>
            <person name="Kubasova T."/>
            <person name="Cejkova D."/>
            <person name="Rychlik I."/>
        </authorList>
    </citation>
    <scope>NUCLEOTIDE SEQUENCE</scope>
    <source>
        <strain evidence="10">An559</strain>
    </source>
</reference>
<evidence type="ECO:0000256" key="1">
    <source>
        <dbReference type="ARBA" id="ARBA00010555"/>
    </source>
</evidence>
<reference evidence="10" key="1">
    <citation type="submission" date="2020-08" db="EMBL/GenBank/DDBJ databases">
        <authorList>
            <person name="Cejkova D."/>
            <person name="Kubasova T."/>
            <person name="Jahodarova E."/>
            <person name="Rychlik I."/>
        </authorList>
    </citation>
    <scope>NUCLEOTIDE SEQUENCE</scope>
    <source>
        <strain evidence="10">An559</strain>
    </source>
</reference>
<evidence type="ECO:0000259" key="9">
    <source>
        <dbReference type="Pfam" id="PF12320"/>
    </source>
</evidence>
<dbReference type="InterPro" id="IPR041796">
    <property type="entry name" value="Mre11_N"/>
</dbReference>
<dbReference type="GO" id="GO:0006310">
    <property type="term" value="P:DNA recombination"/>
    <property type="evidence" value="ECO:0007669"/>
    <property type="project" value="UniProtKB-KW"/>
</dbReference>
<keyword evidence="4 7" id="KW-0540">Nuclease</keyword>
<evidence type="ECO:0000256" key="5">
    <source>
        <dbReference type="ARBA" id="ARBA00022801"/>
    </source>
</evidence>
<dbReference type="Gene3D" id="3.60.21.10">
    <property type="match status" value="1"/>
</dbReference>
<keyword evidence="11" id="KW-1185">Reference proteome</keyword>
<comment type="similarity">
    <text evidence="1 7">Belongs to the SbcD family.</text>
</comment>
<dbReference type="SUPFAM" id="SSF56300">
    <property type="entry name" value="Metallo-dependent phosphatases"/>
    <property type="match status" value="1"/>
</dbReference>
<proteinExistence type="inferred from homology"/>
<comment type="subunit">
    <text evidence="2 7">Heterodimer of SbcC and SbcD.</text>
</comment>
<dbReference type="GO" id="GO:0008408">
    <property type="term" value="F:3'-5' exonuclease activity"/>
    <property type="evidence" value="ECO:0007669"/>
    <property type="project" value="InterPro"/>
</dbReference>
<sequence length="380" mass="42563">MRIIHTADWHIGKLLCEYSLLEDQRDCLFSFADQIESLGADVLLIAGDLYDRSVPSAEAVSMLDELFSYLLFEKHIKILAISGNHDSAKRLSFGSRLMQSAGLYLKSTLDDVQTPVILSAKGEEAAFFLLPYFEPHQFRESFDAPDCRTVQACMNHFLTLCKENIQKNCPNILVAHGFFSAHEENADLTVAASSLTALYDHPFSYVALGHLHGARTAGSEWVRYSGSPMKYSIDEAGQKKSFTVIDVEDHQITSVFEVPIHAPRDVRKISGTLDALCEPERASDDYVFAVLTDPQIRANAIRRLKQVYPHALGLSYDCLQTAQPVSLQSADHSAQNDPIELFERFFKEAKQREMTDSEQAYTKAVFHKVKGDALDDSRSS</sequence>
<organism evidence="10 11">
    <name type="scientific">Merdimmobilis hominis</name>
    <dbReference type="NCBI Taxonomy" id="2897707"/>
    <lineage>
        <taxon>Bacteria</taxon>
        <taxon>Bacillati</taxon>
        <taxon>Bacillota</taxon>
        <taxon>Clostridia</taxon>
        <taxon>Eubacteriales</taxon>
        <taxon>Oscillospiraceae</taxon>
        <taxon>Merdimmobilis</taxon>
    </lineage>
</organism>
<dbReference type="RefSeq" id="WP_204447176.1">
    <property type="nucleotide sequence ID" value="NZ_JACJKY010000015.1"/>
</dbReference>
<name>A0A938X8D9_9FIRM</name>
<comment type="caution">
    <text evidence="10">The sequence shown here is derived from an EMBL/GenBank/DDBJ whole genome shotgun (WGS) entry which is preliminary data.</text>
</comment>
<dbReference type="Pfam" id="PF12320">
    <property type="entry name" value="SbcD_C"/>
    <property type="match status" value="1"/>
</dbReference>
<dbReference type="Pfam" id="PF00149">
    <property type="entry name" value="Metallophos"/>
    <property type="match status" value="1"/>
</dbReference>
<keyword evidence="7" id="KW-0233">DNA recombination</keyword>
<dbReference type="PANTHER" id="PTHR30337">
    <property type="entry name" value="COMPONENT OF ATP-DEPENDENT DSDNA EXONUCLEASE"/>
    <property type="match status" value="1"/>
</dbReference>
<keyword evidence="7" id="KW-0235">DNA replication</keyword>
<evidence type="ECO:0000313" key="10">
    <source>
        <dbReference type="EMBL" id="MBM6921337.1"/>
    </source>
</evidence>
<dbReference type="InterPro" id="IPR004593">
    <property type="entry name" value="SbcD"/>
</dbReference>
<dbReference type="GO" id="GO:0004519">
    <property type="term" value="F:endonuclease activity"/>
    <property type="evidence" value="ECO:0007669"/>
    <property type="project" value="UniProtKB-KW"/>
</dbReference>
<feature type="domain" description="Nuclease SbcCD subunit D C-terminal" evidence="9">
    <location>
        <begin position="263"/>
        <end position="348"/>
    </location>
</feature>
<dbReference type="EMBL" id="JACJKY010000015">
    <property type="protein sequence ID" value="MBM6921337.1"/>
    <property type="molecule type" value="Genomic_DNA"/>
</dbReference>
<evidence type="ECO:0000313" key="11">
    <source>
        <dbReference type="Proteomes" id="UP000774750"/>
    </source>
</evidence>
<dbReference type="AlphaFoldDB" id="A0A938X8D9"/>